<protein>
    <recommendedName>
        <fullName evidence="4">Autophagy-related protein 27</fullName>
    </recommendedName>
</protein>
<name>A0A1D6JZM6_MAIZE</name>
<gene>
    <name evidence="3" type="ORF">ZEAMMB73_Zm00001d028783</name>
</gene>
<sequence>MPSADAEAEQTPKWFPNSYSPTPTVQLQARASGRRHRGFPFRRSGRLLVSRPQAEKLTRSRSSSVALPLRMPPPGPRLPLLLLILLLLGAACSCGLTVTGAGEGGSCEFSVARGSELYSFDLAAPTPAHRHGVLSEDGFYKVAVNDSILWFQLCDEMLFNFDPPMCLNCEDCGGPLRCGTQCSALVSNNIGGYDVCTTIGGLSKSHISLVDEGNPRKGIIVKMFSSKCSISVSVICDSNAIQVPDKFVLSGLCDYATTLEHPSGCPRSVSASGSGWGWLSTLFITYVILSCIQSCESGTCYIRQLICSRKKLSLAQLLEGVGIHPNLPGSSLFYLESGCLFALILCLLGGYILIGAVYRYYFLGIHSVEAIPNLEFWIGLPQRIKTVFVPATRSHVSYSRDGLGTDAPVYH</sequence>
<dbReference type="FunCoup" id="A0A1D6JZM6">
    <property type="interactions" value="3060"/>
</dbReference>
<evidence type="ECO:0000256" key="1">
    <source>
        <dbReference type="SAM" id="MobiDB-lite"/>
    </source>
</evidence>
<evidence type="ECO:0008006" key="4">
    <source>
        <dbReference type="Google" id="ProtNLM"/>
    </source>
</evidence>
<feature type="region of interest" description="Disordered" evidence="1">
    <location>
        <begin position="1"/>
        <end position="38"/>
    </location>
</feature>
<proteinExistence type="predicted"/>
<dbReference type="ExpressionAtlas" id="A0A1D6JZM6">
    <property type="expression patterns" value="baseline and differential"/>
</dbReference>
<feature type="compositionally biased region" description="Polar residues" evidence="1">
    <location>
        <begin position="17"/>
        <end position="29"/>
    </location>
</feature>
<keyword evidence="2" id="KW-1133">Transmembrane helix</keyword>
<dbReference type="EMBL" id="CM007647">
    <property type="protein sequence ID" value="ONL97033.1"/>
    <property type="molecule type" value="Genomic_DNA"/>
</dbReference>
<feature type="transmembrane region" description="Helical" evidence="2">
    <location>
        <begin position="340"/>
        <end position="361"/>
    </location>
</feature>
<dbReference type="InParanoid" id="A0A1D6JZM6"/>
<dbReference type="PANTHER" id="PTHR15071:SF0">
    <property type="entry name" value="MANNOSE 6-PHOSPHATE RECEPTOR-LIKE PROTEIN 1"/>
    <property type="match status" value="1"/>
</dbReference>
<dbReference type="GO" id="GO:0000139">
    <property type="term" value="C:Golgi membrane"/>
    <property type="evidence" value="ECO:0007669"/>
    <property type="project" value="UniProtKB-SubCell"/>
</dbReference>
<organism evidence="3">
    <name type="scientific">Zea mays</name>
    <name type="common">Maize</name>
    <dbReference type="NCBI Taxonomy" id="4577"/>
    <lineage>
        <taxon>Eukaryota</taxon>
        <taxon>Viridiplantae</taxon>
        <taxon>Streptophyta</taxon>
        <taxon>Embryophyta</taxon>
        <taxon>Tracheophyta</taxon>
        <taxon>Spermatophyta</taxon>
        <taxon>Magnoliopsida</taxon>
        <taxon>Liliopsida</taxon>
        <taxon>Poales</taxon>
        <taxon>Poaceae</taxon>
        <taxon>PACMAD clade</taxon>
        <taxon>Panicoideae</taxon>
        <taxon>Andropogonodae</taxon>
        <taxon>Andropogoneae</taxon>
        <taxon>Tripsacinae</taxon>
        <taxon>Zea</taxon>
    </lineage>
</organism>
<evidence type="ECO:0000256" key="2">
    <source>
        <dbReference type="SAM" id="Phobius"/>
    </source>
</evidence>
<keyword evidence="2" id="KW-0812">Transmembrane</keyword>
<accession>A0A1D6JZM6</accession>
<evidence type="ECO:0000313" key="3">
    <source>
        <dbReference type="EMBL" id="ONL97033.1"/>
    </source>
</evidence>
<dbReference type="PANTHER" id="PTHR15071">
    <property type="entry name" value="MANNOSE-6-PHOSPHATE RECEPTOR FAMILY MEMBER"/>
    <property type="match status" value="1"/>
</dbReference>
<reference evidence="3" key="1">
    <citation type="submission" date="2015-12" db="EMBL/GenBank/DDBJ databases">
        <title>Update maize B73 reference genome by single molecule sequencing technologies.</title>
        <authorList>
            <consortium name="Maize Genome Sequencing Project"/>
            <person name="Ware D."/>
        </authorList>
    </citation>
    <scope>NUCLEOTIDE SEQUENCE [LARGE SCALE GENOMIC DNA]</scope>
    <source>
        <tissue evidence="3">Seedling</tissue>
    </source>
</reference>
<dbReference type="AlphaFoldDB" id="A0A1D6JZM6"/>
<keyword evidence="2" id="KW-0472">Membrane</keyword>